<comment type="caution">
    <text evidence="2">The sequence shown here is derived from an EMBL/GenBank/DDBJ whole genome shotgun (WGS) entry which is preliminary data.</text>
</comment>
<name>A0A5B0MJL9_PUCGR</name>
<dbReference type="EMBL" id="VSWC01000145">
    <property type="protein sequence ID" value="KAA1076832.1"/>
    <property type="molecule type" value="Genomic_DNA"/>
</dbReference>
<evidence type="ECO:0000313" key="2">
    <source>
        <dbReference type="EMBL" id="KAA1076832.1"/>
    </source>
</evidence>
<feature type="compositionally biased region" description="Basic and acidic residues" evidence="1">
    <location>
        <begin position="80"/>
        <end position="90"/>
    </location>
</feature>
<proteinExistence type="predicted"/>
<gene>
    <name evidence="2" type="primary">FET5_5</name>
    <name evidence="3" type="synonym">FET5_3</name>
    <name evidence="2" type="ORF">PGT21_021185</name>
    <name evidence="3" type="ORF">PGTUg99_035250</name>
</gene>
<accession>A0A5B0MJL9</accession>
<keyword evidence="4" id="KW-1185">Reference proteome</keyword>
<evidence type="ECO:0000313" key="3">
    <source>
        <dbReference type="EMBL" id="KAA1126996.1"/>
    </source>
</evidence>
<dbReference type="EMBL" id="VDEP01000170">
    <property type="protein sequence ID" value="KAA1126996.1"/>
    <property type="molecule type" value="Genomic_DNA"/>
</dbReference>
<reference evidence="4 5" key="1">
    <citation type="submission" date="2019-05" db="EMBL/GenBank/DDBJ databases">
        <title>Emergence of the Ug99 lineage of the wheat stem rust pathogen through somatic hybridization.</title>
        <authorList>
            <person name="Li F."/>
            <person name="Upadhyaya N.M."/>
            <person name="Sperschneider J."/>
            <person name="Matny O."/>
            <person name="Nguyen-Phuc H."/>
            <person name="Mago R."/>
            <person name="Raley C."/>
            <person name="Miller M.E."/>
            <person name="Silverstein K.A.T."/>
            <person name="Henningsen E."/>
            <person name="Hirsch C.D."/>
            <person name="Visser B."/>
            <person name="Pretorius Z.A."/>
            <person name="Steffenson B.J."/>
            <person name="Schwessinger B."/>
            <person name="Dodds P.N."/>
            <person name="Figueroa M."/>
        </authorList>
    </citation>
    <scope>NUCLEOTIDE SEQUENCE [LARGE SCALE GENOMIC DNA]</scope>
    <source>
        <strain evidence="2">21-0</strain>
        <strain evidence="3 5">Ug99</strain>
    </source>
</reference>
<dbReference type="Proteomes" id="UP000325313">
    <property type="component" value="Unassembled WGS sequence"/>
</dbReference>
<dbReference type="Proteomes" id="UP000324748">
    <property type="component" value="Unassembled WGS sequence"/>
</dbReference>
<protein>
    <submittedName>
        <fullName evidence="2">ATP binding protein</fullName>
    </submittedName>
</protein>
<sequence>MYLFKNGRTAASTITQIGSDELERYLISDCDLLLGEVNGKTNPKFHSLNQAISHLVYIITDKSIGSILSNIGHAIQYGEHKEHKEPHDMDGGDFNATDG</sequence>
<feature type="region of interest" description="Disordered" evidence="1">
    <location>
        <begin position="80"/>
        <end position="99"/>
    </location>
</feature>
<evidence type="ECO:0000313" key="4">
    <source>
        <dbReference type="Proteomes" id="UP000324748"/>
    </source>
</evidence>
<evidence type="ECO:0000256" key="1">
    <source>
        <dbReference type="SAM" id="MobiDB-lite"/>
    </source>
</evidence>
<organism evidence="2 4">
    <name type="scientific">Puccinia graminis f. sp. tritici</name>
    <dbReference type="NCBI Taxonomy" id="56615"/>
    <lineage>
        <taxon>Eukaryota</taxon>
        <taxon>Fungi</taxon>
        <taxon>Dikarya</taxon>
        <taxon>Basidiomycota</taxon>
        <taxon>Pucciniomycotina</taxon>
        <taxon>Pucciniomycetes</taxon>
        <taxon>Pucciniales</taxon>
        <taxon>Pucciniaceae</taxon>
        <taxon>Puccinia</taxon>
    </lineage>
</organism>
<dbReference type="OrthoDB" id="5839at2759"/>
<dbReference type="AlphaFoldDB" id="A0A5B0MJL9"/>
<evidence type="ECO:0000313" key="5">
    <source>
        <dbReference type="Proteomes" id="UP000325313"/>
    </source>
</evidence>